<protein>
    <submittedName>
        <fullName evidence="5">Nicotinate dehydrogenase FAD-subunit</fullName>
        <ecNumber evidence="5">1.17.1.5</ecNumber>
    </submittedName>
</protein>
<dbReference type="InterPro" id="IPR016169">
    <property type="entry name" value="FAD-bd_PCMH_sub2"/>
</dbReference>
<keyword evidence="1" id="KW-0285">Flavoprotein</keyword>
<dbReference type="InterPro" id="IPR051312">
    <property type="entry name" value="Diverse_Substr_Oxidored"/>
</dbReference>
<proteinExistence type="predicted"/>
<dbReference type="InterPro" id="IPR002346">
    <property type="entry name" value="Mopterin_DH_FAD-bd"/>
</dbReference>
<dbReference type="GO" id="GO:0050138">
    <property type="term" value="F:nicotinate dehydrogenase activity"/>
    <property type="evidence" value="ECO:0007669"/>
    <property type="project" value="UniProtKB-EC"/>
</dbReference>
<dbReference type="AlphaFoldDB" id="A0A644YRU8"/>
<organism evidence="5">
    <name type="scientific">bioreactor metagenome</name>
    <dbReference type="NCBI Taxonomy" id="1076179"/>
    <lineage>
        <taxon>unclassified sequences</taxon>
        <taxon>metagenomes</taxon>
        <taxon>ecological metagenomes</taxon>
    </lineage>
</organism>
<dbReference type="GO" id="GO:0071949">
    <property type="term" value="F:FAD binding"/>
    <property type="evidence" value="ECO:0007669"/>
    <property type="project" value="InterPro"/>
</dbReference>
<dbReference type="SUPFAM" id="SSF56176">
    <property type="entry name" value="FAD-binding/transporter-associated domain-like"/>
    <property type="match status" value="1"/>
</dbReference>
<dbReference type="InterPro" id="IPR016167">
    <property type="entry name" value="FAD-bd_PCMH_sub1"/>
</dbReference>
<keyword evidence="2" id="KW-0274">FAD</keyword>
<dbReference type="PANTHER" id="PTHR42659">
    <property type="entry name" value="XANTHINE DEHYDROGENASE SUBUNIT C-RELATED"/>
    <property type="match status" value="1"/>
</dbReference>
<dbReference type="Pfam" id="PF00941">
    <property type="entry name" value="FAD_binding_5"/>
    <property type="match status" value="1"/>
</dbReference>
<keyword evidence="3 5" id="KW-0560">Oxidoreductase</keyword>
<dbReference type="EMBL" id="VSSQ01006019">
    <property type="protein sequence ID" value="MPM31250.1"/>
    <property type="molecule type" value="Genomic_DNA"/>
</dbReference>
<reference evidence="5" key="1">
    <citation type="submission" date="2019-08" db="EMBL/GenBank/DDBJ databases">
        <authorList>
            <person name="Kucharzyk K."/>
            <person name="Murdoch R.W."/>
            <person name="Higgins S."/>
            <person name="Loffler F."/>
        </authorList>
    </citation>
    <scope>NUCLEOTIDE SEQUENCE</scope>
</reference>
<dbReference type="Gene3D" id="3.30.43.10">
    <property type="entry name" value="Uridine Diphospho-n-acetylenolpyruvylglucosamine Reductase, domain 2"/>
    <property type="match status" value="1"/>
</dbReference>
<evidence type="ECO:0000313" key="5">
    <source>
        <dbReference type="EMBL" id="MPM31250.1"/>
    </source>
</evidence>
<evidence type="ECO:0000256" key="1">
    <source>
        <dbReference type="ARBA" id="ARBA00022630"/>
    </source>
</evidence>
<name>A0A644YRU8_9ZZZZ</name>
<dbReference type="InterPro" id="IPR016166">
    <property type="entry name" value="FAD-bd_PCMH"/>
</dbReference>
<dbReference type="Gene3D" id="3.30.465.10">
    <property type="match status" value="1"/>
</dbReference>
<feature type="domain" description="FAD-binding PCMH-type" evidence="4">
    <location>
        <begin position="1"/>
        <end position="174"/>
    </location>
</feature>
<dbReference type="PANTHER" id="PTHR42659:SF2">
    <property type="entry name" value="XANTHINE DEHYDROGENASE SUBUNIT C-RELATED"/>
    <property type="match status" value="1"/>
</dbReference>
<evidence type="ECO:0000256" key="2">
    <source>
        <dbReference type="ARBA" id="ARBA00022827"/>
    </source>
</evidence>
<evidence type="ECO:0000256" key="3">
    <source>
        <dbReference type="ARBA" id="ARBA00023002"/>
    </source>
</evidence>
<dbReference type="EC" id="1.17.1.5" evidence="5"/>
<dbReference type="PROSITE" id="PS51387">
    <property type="entry name" value="FAD_PCMH"/>
    <property type="match status" value="1"/>
</dbReference>
<comment type="caution">
    <text evidence="5">The sequence shown here is derived from an EMBL/GenBank/DDBJ whole genome shotgun (WGS) entry which is preliminary data.</text>
</comment>
<sequence>MIPFDFIYCRPTTLQEAIEAWWKLKSEGKSALYYAGGSETITLCRVGAISPDAVIDIKLIPELTKMAADRTFLHIGAACTLNQIKESNHFKLLGLACGRIADHTNQCRITLAGNLCGTIIYRETSLPLLCCDASVTLFGPDGERILPMQSIFGEQIKLFPGELVTAVHIPSWALDAPYAHIKKAANEKSTIRSPVSPRCKKTGLSVRLFRAFAPTPFGVKK</sequence>
<accession>A0A644YRU8</accession>
<gene>
    <name evidence="5" type="primary">ndhF_4</name>
    <name evidence="5" type="ORF">SDC9_77804</name>
</gene>
<dbReference type="InterPro" id="IPR036318">
    <property type="entry name" value="FAD-bd_PCMH-like_sf"/>
</dbReference>
<evidence type="ECO:0000259" key="4">
    <source>
        <dbReference type="PROSITE" id="PS51387"/>
    </source>
</evidence>